<keyword evidence="3 6" id="KW-0808">Transferase</keyword>
<reference evidence="6 7" key="1">
    <citation type="submission" date="2019-08" db="EMBL/GenBank/DDBJ databases">
        <title>In-depth cultivation of the pig gut microbiome towards novel bacterial diversity and tailored functional studies.</title>
        <authorList>
            <person name="Wylensek D."/>
            <person name="Hitch T.C.A."/>
            <person name="Clavel T."/>
        </authorList>
    </citation>
    <scope>NUCLEOTIDE SEQUENCE [LARGE SCALE GENOMIC DNA]</scope>
    <source>
        <strain evidence="6 7">WCA-SAB-591-4A-A</strain>
    </source>
</reference>
<evidence type="ECO:0000259" key="5">
    <source>
        <dbReference type="Pfam" id="PF22435"/>
    </source>
</evidence>
<dbReference type="Gene3D" id="3.40.1280.10">
    <property type="match status" value="1"/>
</dbReference>
<dbReference type="GO" id="GO:0006396">
    <property type="term" value="P:RNA processing"/>
    <property type="evidence" value="ECO:0007669"/>
    <property type="project" value="InterPro"/>
</dbReference>
<evidence type="ECO:0000256" key="3">
    <source>
        <dbReference type="ARBA" id="ARBA00022679"/>
    </source>
</evidence>
<dbReference type="InterPro" id="IPR029028">
    <property type="entry name" value="Alpha/beta_knot_MTases"/>
</dbReference>
<protein>
    <submittedName>
        <fullName evidence="6">RNA methyltransferase</fullName>
    </submittedName>
</protein>
<dbReference type="Pfam" id="PF22435">
    <property type="entry name" value="MRM3-like_sub_bind"/>
    <property type="match status" value="1"/>
</dbReference>
<feature type="domain" description="tRNA/rRNA methyltransferase SpoU type" evidence="4">
    <location>
        <begin position="118"/>
        <end position="256"/>
    </location>
</feature>
<dbReference type="InterPro" id="IPR053888">
    <property type="entry name" value="MRM3-like_sub_bind"/>
</dbReference>
<dbReference type="InterPro" id="IPR051259">
    <property type="entry name" value="rRNA_Methyltransferase"/>
</dbReference>
<dbReference type="Gene3D" id="3.30.1330.30">
    <property type="match status" value="1"/>
</dbReference>
<dbReference type="Proteomes" id="UP000440713">
    <property type="component" value="Unassembled WGS sequence"/>
</dbReference>
<dbReference type="GO" id="GO:0008173">
    <property type="term" value="F:RNA methyltransferase activity"/>
    <property type="evidence" value="ECO:0007669"/>
    <property type="project" value="InterPro"/>
</dbReference>
<organism evidence="6 7">
    <name type="scientific">Peptostreptococcus porci</name>
    <dbReference type="NCBI Taxonomy" id="2652282"/>
    <lineage>
        <taxon>Bacteria</taxon>
        <taxon>Bacillati</taxon>
        <taxon>Bacillota</taxon>
        <taxon>Clostridia</taxon>
        <taxon>Peptostreptococcales</taxon>
        <taxon>Peptostreptococcaceae</taxon>
        <taxon>Peptostreptococcus</taxon>
    </lineage>
</organism>
<comment type="similarity">
    <text evidence="1">Belongs to the class IV-like SAM-binding methyltransferase superfamily. RNA methyltransferase TrmH family.</text>
</comment>
<dbReference type="PANTHER" id="PTHR43191">
    <property type="entry name" value="RRNA METHYLTRANSFERASE 3"/>
    <property type="match status" value="1"/>
</dbReference>
<dbReference type="SUPFAM" id="SSF75217">
    <property type="entry name" value="alpha/beta knot"/>
    <property type="match status" value="1"/>
</dbReference>
<proteinExistence type="inferred from homology"/>
<evidence type="ECO:0000313" key="7">
    <source>
        <dbReference type="Proteomes" id="UP000440713"/>
    </source>
</evidence>
<dbReference type="RefSeq" id="WP_154537166.1">
    <property type="nucleotide sequence ID" value="NZ_JAXFFP010000006.1"/>
</dbReference>
<dbReference type="Pfam" id="PF00588">
    <property type="entry name" value="SpoU_methylase"/>
    <property type="match status" value="1"/>
</dbReference>
<keyword evidence="2 6" id="KW-0489">Methyltransferase</keyword>
<sequence length="260" mass="29175">MKTIKSKDNEKIKLVKSLHKAKYRNREKKFFSEGLRSVELAIEHNADIVFSIISESFFQDVKNKAFIDTLDSRTNVFIVSDSLFDSICTTENTQGILAVFDIDDMSVNIFNGEIHKKIILLDRVQDPGNVGTIIRTADAAGFDLVILTKGCVDIFNPKVVRSTMGSLFYMDVIVDDENDILKKLRDSNVQIVSSSLDANSYFDEVSYDESVALVVGNEANGVNQFWYDNSDILVKIPMFGKAESLNVAISSAILMYKIVR</sequence>
<dbReference type="PANTHER" id="PTHR43191:SF2">
    <property type="entry name" value="RRNA METHYLTRANSFERASE 3, MITOCHONDRIAL"/>
    <property type="match status" value="1"/>
</dbReference>
<feature type="domain" description="MRM3-like substrate binding" evidence="5">
    <location>
        <begin position="9"/>
        <end position="98"/>
    </location>
</feature>
<dbReference type="AlphaFoldDB" id="A0A6N7WY39"/>
<dbReference type="InterPro" id="IPR029026">
    <property type="entry name" value="tRNA_m1G_MTases_N"/>
</dbReference>
<comment type="caution">
    <text evidence="6">The sequence shown here is derived from an EMBL/GenBank/DDBJ whole genome shotgun (WGS) entry which is preliminary data.</text>
</comment>
<dbReference type="GO" id="GO:0003723">
    <property type="term" value="F:RNA binding"/>
    <property type="evidence" value="ECO:0007669"/>
    <property type="project" value="InterPro"/>
</dbReference>
<dbReference type="InterPro" id="IPR029064">
    <property type="entry name" value="Ribosomal_eL30-like_sf"/>
</dbReference>
<dbReference type="InterPro" id="IPR001537">
    <property type="entry name" value="SpoU_MeTrfase"/>
</dbReference>
<name>A0A6N7WY39_9FIRM</name>
<accession>A0A6N7WY39</accession>
<evidence type="ECO:0000256" key="1">
    <source>
        <dbReference type="ARBA" id="ARBA00007228"/>
    </source>
</evidence>
<evidence type="ECO:0000256" key="2">
    <source>
        <dbReference type="ARBA" id="ARBA00022603"/>
    </source>
</evidence>
<gene>
    <name evidence="6" type="ORF">FYJ71_02200</name>
</gene>
<dbReference type="EMBL" id="VUNE01000001">
    <property type="protein sequence ID" value="MST61785.1"/>
    <property type="molecule type" value="Genomic_DNA"/>
</dbReference>
<evidence type="ECO:0000259" key="4">
    <source>
        <dbReference type="Pfam" id="PF00588"/>
    </source>
</evidence>
<dbReference type="CDD" id="cd18095">
    <property type="entry name" value="SpoU-like_rRNA-MTase"/>
    <property type="match status" value="1"/>
</dbReference>
<evidence type="ECO:0000313" key="6">
    <source>
        <dbReference type="EMBL" id="MST61785.1"/>
    </source>
</evidence>
<keyword evidence="7" id="KW-1185">Reference proteome</keyword>
<dbReference type="SUPFAM" id="SSF55315">
    <property type="entry name" value="L30e-like"/>
    <property type="match status" value="1"/>
</dbReference>
<dbReference type="GO" id="GO:0032259">
    <property type="term" value="P:methylation"/>
    <property type="evidence" value="ECO:0007669"/>
    <property type="project" value="UniProtKB-KW"/>
</dbReference>